<dbReference type="Proteomes" id="UP000217790">
    <property type="component" value="Unassembled WGS sequence"/>
</dbReference>
<evidence type="ECO:0000256" key="1">
    <source>
        <dbReference type="SAM" id="MobiDB-lite"/>
    </source>
</evidence>
<dbReference type="EMBL" id="KZ293741">
    <property type="protein sequence ID" value="PBK80675.1"/>
    <property type="molecule type" value="Genomic_DNA"/>
</dbReference>
<name>A0A2H3CC69_ARMGA</name>
<sequence length="364" mass="40639">MTLQHDQYVLHVPNPDSRELEVFLVASGSAHHSPSPAHTLANGTKAPIPDHALHKYLLDHPEIKLYCFCTVADARSMPLSMKYMQFKNHTNVNIGQWAFACALSHSGCGYWAKEPFFDDFSDFLLFETLFWNYCNDAEQLSKEGEMVNLLESSKVLGFMPVSSPAKGIVTCTLPWPHSPPSRNFSMAKAIQAVKDGLPDDIINISLDLGEDGDNVVKEEHQEKILTGTKKQSYSISSIIEISDDESIKKKTKTVLFQEGSSCTSTKSAKGKEKQNMHGPQTSPHAGPAMLPGKQGHQEESPQTLLKHLNAHDMEAFHHLVTSYRAHSDNFHKLWDVCNKCSHYFPKVYAQYHCEGGACPLAGWR</sequence>
<reference evidence="3" key="2">
    <citation type="journal article" date="2017" name="Nat. Ecol. Evol.">
        <title>Lineage-specific genetic innovations streamline the genomes of Armillaria species to pathogenesis.</title>
        <authorList>
            <consortium name="DOE Joint Genome Institute"/>
            <person name="Sipos G."/>
            <person name="Prasanna A.N."/>
            <person name="Walter M.C."/>
            <person name="O'Connor E."/>
            <person name="Balint B."/>
            <person name="Krizsan K."/>
            <person name="Kiss B."/>
            <person name="Hess J."/>
            <person name="Varga T."/>
            <person name="Slot J."/>
            <person name="Riley R."/>
            <person name="Boka B."/>
            <person name="Rigling D."/>
            <person name="Barry K."/>
            <person name="Lee J."/>
            <person name="Mihaltcheva S."/>
            <person name="LaButti K."/>
            <person name="Lipzen A."/>
            <person name="Waldron R."/>
            <person name="Moloney N.M."/>
            <person name="Sperisen C."/>
            <person name="Kredics L."/>
            <person name="Vagvolgyi C."/>
            <person name="Patrignani A."/>
            <person name="Fitzpatrick D."/>
            <person name="Nagy I."/>
            <person name="Doyle S."/>
            <person name="Anderson J."/>
            <person name="Grigoriev I.V."/>
            <person name="Guldener U."/>
            <person name="Munsterkotter M."/>
            <person name="Nagy L.G."/>
        </authorList>
    </citation>
    <scope>NUCLEOTIDE SEQUENCE [LARGE SCALE GENOMIC DNA]</scope>
    <source>
        <strain evidence="3">Ar21-2</strain>
    </source>
</reference>
<dbReference type="OrthoDB" id="3101113at2759"/>
<protein>
    <submittedName>
        <fullName evidence="3">Uncharacterized protein</fullName>
    </submittedName>
</protein>
<evidence type="ECO:0000313" key="2">
    <source>
        <dbReference type="EMBL" id="PBK79360.1"/>
    </source>
</evidence>
<evidence type="ECO:0000313" key="3">
    <source>
        <dbReference type="EMBL" id="PBK80675.1"/>
    </source>
</evidence>
<dbReference type="AlphaFoldDB" id="A0A2H3CC69"/>
<feature type="region of interest" description="Disordered" evidence="1">
    <location>
        <begin position="263"/>
        <end position="301"/>
    </location>
</feature>
<dbReference type="EMBL" id="KZ293781">
    <property type="protein sequence ID" value="PBK79360.1"/>
    <property type="molecule type" value="Genomic_DNA"/>
</dbReference>
<accession>A0A2H3CC69</accession>
<gene>
    <name evidence="3" type="ORF">ARMGADRAFT_1039836</name>
    <name evidence="2" type="ORF">ARMGADRAFT_1040852</name>
</gene>
<evidence type="ECO:0000313" key="4">
    <source>
        <dbReference type="Proteomes" id="UP000217790"/>
    </source>
</evidence>
<dbReference type="InParanoid" id="A0A2H3CC69"/>
<reference evidence="4" key="1">
    <citation type="journal article" date="2017" name="Nat. Ecol. Evol.">
        <title>Genome expansion and lineage-specific genetic innovations in the forest pathogenic fungi Armillaria.</title>
        <authorList>
            <person name="Sipos G."/>
            <person name="Prasanna A.N."/>
            <person name="Walter M.C."/>
            <person name="O'Connor E."/>
            <person name="Balint B."/>
            <person name="Krizsan K."/>
            <person name="Kiss B."/>
            <person name="Hess J."/>
            <person name="Varga T."/>
            <person name="Slot J."/>
            <person name="Riley R."/>
            <person name="Boka B."/>
            <person name="Rigling D."/>
            <person name="Barry K."/>
            <person name="Lee J."/>
            <person name="Mihaltcheva S."/>
            <person name="LaButti K."/>
            <person name="Lipzen A."/>
            <person name="Waldron R."/>
            <person name="Moloney N.M."/>
            <person name="Sperisen C."/>
            <person name="Kredics L."/>
            <person name="Vagvoelgyi C."/>
            <person name="Patrignani A."/>
            <person name="Fitzpatrick D."/>
            <person name="Nagy I."/>
            <person name="Doyle S."/>
            <person name="Anderson J.B."/>
            <person name="Grigoriev I.V."/>
            <person name="Gueldener U."/>
            <person name="Muensterkoetter M."/>
            <person name="Nagy L.G."/>
        </authorList>
    </citation>
    <scope>NUCLEOTIDE SEQUENCE [LARGE SCALE GENOMIC DNA]</scope>
    <source>
        <strain evidence="4">Ar21-2</strain>
    </source>
</reference>
<proteinExistence type="predicted"/>
<keyword evidence="4" id="KW-1185">Reference proteome</keyword>
<organism evidence="3 4">
    <name type="scientific">Armillaria gallica</name>
    <name type="common">Bulbous honey fungus</name>
    <name type="synonym">Armillaria bulbosa</name>
    <dbReference type="NCBI Taxonomy" id="47427"/>
    <lineage>
        <taxon>Eukaryota</taxon>
        <taxon>Fungi</taxon>
        <taxon>Dikarya</taxon>
        <taxon>Basidiomycota</taxon>
        <taxon>Agaricomycotina</taxon>
        <taxon>Agaricomycetes</taxon>
        <taxon>Agaricomycetidae</taxon>
        <taxon>Agaricales</taxon>
        <taxon>Marasmiineae</taxon>
        <taxon>Physalacriaceae</taxon>
        <taxon>Armillaria</taxon>
    </lineage>
</organism>